<dbReference type="AlphaFoldDB" id="A0A939FZI9"/>
<evidence type="ECO:0000256" key="5">
    <source>
        <dbReference type="ARBA" id="ARBA00022553"/>
    </source>
</evidence>
<evidence type="ECO:0000256" key="8">
    <source>
        <dbReference type="ARBA" id="ARBA00022777"/>
    </source>
</evidence>
<dbReference type="GO" id="GO:0016036">
    <property type="term" value="P:cellular response to phosphate starvation"/>
    <property type="evidence" value="ECO:0007669"/>
    <property type="project" value="TreeGrafter"/>
</dbReference>
<dbReference type="GO" id="GO:0005886">
    <property type="term" value="C:plasma membrane"/>
    <property type="evidence" value="ECO:0007669"/>
    <property type="project" value="UniProtKB-SubCell"/>
</dbReference>
<keyword evidence="12" id="KW-1133">Transmembrane helix</keyword>
<dbReference type="SMART" id="SM00388">
    <property type="entry name" value="HisKA"/>
    <property type="match status" value="1"/>
</dbReference>
<dbReference type="Gene3D" id="3.30.565.10">
    <property type="entry name" value="Histidine kinase-like ATPase, C-terminal domain"/>
    <property type="match status" value="1"/>
</dbReference>
<keyword evidence="5" id="KW-0597">Phosphoprotein</keyword>
<dbReference type="Proteomes" id="UP000664122">
    <property type="component" value="Unassembled WGS sequence"/>
</dbReference>
<dbReference type="Gene3D" id="1.10.287.130">
    <property type="match status" value="1"/>
</dbReference>
<dbReference type="CDD" id="cd00082">
    <property type="entry name" value="HisKA"/>
    <property type="match status" value="1"/>
</dbReference>
<evidence type="ECO:0000313" key="15">
    <source>
        <dbReference type="Proteomes" id="UP000664122"/>
    </source>
</evidence>
<evidence type="ECO:0000256" key="1">
    <source>
        <dbReference type="ARBA" id="ARBA00000085"/>
    </source>
</evidence>
<dbReference type="GO" id="GO:0004721">
    <property type="term" value="F:phosphoprotein phosphatase activity"/>
    <property type="evidence" value="ECO:0007669"/>
    <property type="project" value="TreeGrafter"/>
</dbReference>
<name>A0A939FZI9_9HYPH</name>
<dbReference type="SUPFAM" id="SSF55874">
    <property type="entry name" value="ATPase domain of HSP90 chaperone/DNA topoisomerase II/histidine kinase"/>
    <property type="match status" value="1"/>
</dbReference>
<dbReference type="FunFam" id="3.30.565.10:FF:000006">
    <property type="entry name" value="Sensor histidine kinase WalK"/>
    <property type="match status" value="1"/>
</dbReference>
<accession>A0A939FZI9</accession>
<comment type="subcellular location">
    <subcellularLocation>
        <location evidence="2">Cell membrane</location>
    </subcellularLocation>
</comment>
<proteinExistence type="predicted"/>
<keyword evidence="11 12" id="KW-0472">Membrane</keyword>
<dbReference type="EMBL" id="JAFMPP010000004">
    <property type="protein sequence ID" value="MBO0662249.1"/>
    <property type="molecule type" value="Genomic_DNA"/>
</dbReference>
<feature type="transmembrane region" description="Helical" evidence="12">
    <location>
        <begin position="37"/>
        <end position="52"/>
    </location>
</feature>
<keyword evidence="7" id="KW-0547">Nucleotide-binding</keyword>
<dbReference type="FunFam" id="1.10.287.130:FF:000008">
    <property type="entry name" value="Two-component sensor histidine kinase"/>
    <property type="match status" value="1"/>
</dbReference>
<feature type="domain" description="Histidine kinase" evidence="13">
    <location>
        <begin position="216"/>
        <end position="438"/>
    </location>
</feature>
<reference evidence="14" key="1">
    <citation type="submission" date="2021-03" db="EMBL/GenBank/DDBJ databases">
        <title>Whole genome sequence of Jiella sp. CQZ9-1.</title>
        <authorList>
            <person name="Tuo L."/>
        </authorList>
    </citation>
    <scope>NUCLEOTIDE SEQUENCE</scope>
    <source>
        <strain evidence="14">CQZ9-1</strain>
    </source>
</reference>
<evidence type="ECO:0000256" key="9">
    <source>
        <dbReference type="ARBA" id="ARBA00022840"/>
    </source>
</evidence>
<dbReference type="Pfam" id="PF00512">
    <property type="entry name" value="HisKA"/>
    <property type="match status" value="1"/>
</dbReference>
<evidence type="ECO:0000256" key="3">
    <source>
        <dbReference type="ARBA" id="ARBA00012438"/>
    </source>
</evidence>
<dbReference type="GO" id="GO:0000155">
    <property type="term" value="F:phosphorelay sensor kinase activity"/>
    <property type="evidence" value="ECO:0007669"/>
    <property type="project" value="InterPro"/>
</dbReference>
<dbReference type="Pfam" id="PF02518">
    <property type="entry name" value="HATPase_c"/>
    <property type="match status" value="1"/>
</dbReference>
<evidence type="ECO:0000256" key="12">
    <source>
        <dbReference type="SAM" id="Phobius"/>
    </source>
</evidence>
<evidence type="ECO:0000256" key="6">
    <source>
        <dbReference type="ARBA" id="ARBA00022679"/>
    </source>
</evidence>
<keyword evidence="8 14" id="KW-0418">Kinase</keyword>
<dbReference type="PROSITE" id="PS50109">
    <property type="entry name" value="HIS_KIN"/>
    <property type="match status" value="1"/>
</dbReference>
<evidence type="ECO:0000256" key="4">
    <source>
        <dbReference type="ARBA" id="ARBA00022475"/>
    </source>
</evidence>
<evidence type="ECO:0000256" key="2">
    <source>
        <dbReference type="ARBA" id="ARBA00004236"/>
    </source>
</evidence>
<dbReference type="PRINTS" id="PR00344">
    <property type="entry name" value="BCTRLSENSOR"/>
</dbReference>
<keyword evidence="10" id="KW-0902">Two-component regulatory system</keyword>
<keyword evidence="4" id="KW-1003">Cell membrane</keyword>
<dbReference type="EC" id="2.7.13.3" evidence="3"/>
<dbReference type="InterPro" id="IPR036890">
    <property type="entry name" value="HATPase_C_sf"/>
</dbReference>
<evidence type="ECO:0000256" key="11">
    <source>
        <dbReference type="ARBA" id="ARBA00023136"/>
    </source>
</evidence>
<dbReference type="GO" id="GO:0005524">
    <property type="term" value="F:ATP binding"/>
    <property type="evidence" value="ECO:0007669"/>
    <property type="project" value="UniProtKB-KW"/>
</dbReference>
<evidence type="ECO:0000313" key="14">
    <source>
        <dbReference type="EMBL" id="MBO0662249.1"/>
    </source>
</evidence>
<dbReference type="SMART" id="SM00387">
    <property type="entry name" value="HATPase_c"/>
    <property type="match status" value="1"/>
</dbReference>
<keyword evidence="9" id="KW-0067">ATP-binding</keyword>
<organism evidence="14 15">
    <name type="scientific">Jiella flava</name>
    <dbReference type="NCBI Taxonomy" id="2816857"/>
    <lineage>
        <taxon>Bacteria</taxon>
        <taxon>Pseudomonadati</taxon>
        <taxon>Pseudomonadota</taxon>
        <taxon>Alphaproteobacteria</taxon>
        <taxon>Hyphomicrobiales</taxon>
        <taxon>Aurantimonadaceae</taxon>
        <taxon>Jiella</taxon>
    </lineage>
</organism>
<dbReference type="SUPFAM" id="SSF47384">
    <property type="entry name" value="Homodimeric domain of signal transducing histidine kinase"/>
    <property type="match status" value="1"/>
</dbReference>
<dbReference type="PANTHER" id="PTHR45453">
    <property type="entry name" value="PHOSPHATE REGULON SENSOR PROTEIN PHOR"/>
    <property type="match status" value="1"/>
</dbReference>
<evidence type="ECO:0000259" key="13">
    <source>
        <dbReference type="PROSITE" id="PS50109"/>
    </source>
</evidence>
<protein>
    <recommendedName>
        <fullName evidence="3">histidine kinase</fullName>
        <ecNumber evidence="3">2.7.13.3</ecNumber>
    </recommendedName>
</protein>
<dbReference type="InterPro" id="IPR003661">
    <property type="entry name" value="HisK_dim/P_dom"/>
</dbReference>
<dbReference type="InterPro" id="IPR050351">
    <property type="entry name" value="BphY/WalK/GraS-like"/>
</dbReference>
<dbReference type="InterPro" id="IPR003594">
    <property type="entry name" value="HATPase_dom"/>
</dbReference>
<dbReference type="InterPro" id="IPR005467">
    <property type="entry name" value="His_kinase_dom"/>
</dbReference>
<dbReference type="InterPro" id="IPR036097">
    <property type="entry name" value="HisK_dim/P_sf"/>
</dbReference>
<evidence type="ECO:0000256" key="7">
    <source>
        <dbReference type="ARBA" id="ARBA00022741"/>
    </source>
</evidence>
<dbReference type="PANTHER" id="PTHR45453:SF1">
    <property type="entry name" value="PHOSPHATE REGULON SENSOR PROTEIN PHOR"/>
    <property type="match status" value="1"/>
</dbReference>
<comment type="catalytic activity">
    <reaction evidence="1">
        <text>ATP + protein L-histidine = ADP + protein N-phospho-L-histidine.</text>
        <dbReference type="EC" id="2.7.13.3"/>
    </reaction>
</comment>
<keyword evidence="6" id="KW-0808">Transferase</keyword>
<dbReference type="InterPro" id="IPR004358">
    <property type="entry name" value="Sig_transdc_His_kin-like_C"/>
</dbReference>
<sequence>MGRFGPSPEVVNPAFDTIGFPKQDQARWPSDRMRRKRLTFIAALSLLALAILHPQASIAAAVVFVILAGTIFWPARERANRAEAENRANEQIWPDRGMKAVVEALQEPALVIDRDLMIRYRNPVSAISFGNMALGDAFSLRFRSPELLAAIDAALANSASKTTSLDERRPVERNWVIEILPIPAYQGMQPTFFLVLFHDRTGERRVERMRSDFVANASHELRTPLASLAGFIETLQGPARDDPKAREQFLNIMREQATRMSRLIDDLLSLSRIEMKRHLSPQSHADLVSVISKVCAQLEPLADELGLVLDFVPKEDSVVVVGDEDELIQVFANLIENACKYGADGGRVDISLNRTNERGEPVIDAAVRDYGAGIPAEHVPRLTERFYRVDVGNSRSKRGTGLGLSIVRNILLRHRSRLIIDSAIGAGSTFTVRFPASSKLAGVPRKILERS</sequence>
<evidence type="ECO:0000256" key="10">
    <source>
        <dbReference type="ARBA" id="ARBA00023012"/>
    </source>
</evidence>
<keyword evidence="12" id="KW-0812">Transmembrane</keyword>
<comment type="caution">
    <text evidence="14">The sequence shown here is derived from an EMBL/GenBank/DDBJ whole genome shotgun (WGS) entry which is preliminary data.</text>
</comment>
<gene>
    <name evidence="14" type="ORF">J1C48_06650</name>
</gene>
<keyword evidence="15" id="KW-1185">Reference proteome</keyword>